<name>A0A0M3T1I1_9GAMM</name>
<dbReference type="InterPro" id="IPR029058">
    <property type="entry name" value="AB_hydrolase_fold"/>
</dbReference>
<gene>
    <name evidence="2" type="ORF">W908_00125</name>
</gene>
<keyword evidence="2" id="KW-0378">Hydrolase</keyword>
<dbReference type="STRING" id="1125411.W908_00125"/>
<dbReference type="SUPFAM" id="SSF53474">
    <property type="entry name" value="alpha/beta-Hydrolases"/>
    <property type="match status" value="1"/>
</dbReference>
<feature type="domain" description="AB hydrolase-1" evidence="1">
    <location>
        <begin position="26"/>
        <end position="250"/>
    </location>
</feature>
<evidence type="ECO:0000313" key="3">
    <source>
        <dbReference type="Proteomes" id="UP000068905"/>
    </source>
</evidence>
<dbReference type="AlphaFoldDB" id="A0A0M3T1I1"/>
<dbReference type="RefSeq" id="WP_053819457.1">
    <property type="nucleotide sequence ID" value="NZ_CP006911.1"/>
</dbReference>
<dbReference type="Pfam" id="PF12697">
    <property type="entry name" value="Abhydrolase_6"/>
    <property type="match status" value="1"/>
</dbReference>
<dbReference type="PANTHER" id="PTHR43689">
    <property type="entry name" value="HYDROLASE"/>
    <property type="match status" value="1"/>
</dbReference>
<proteinExistence type="predicted"/>
<dbReference type="Gene3D" id="3.40.50.1820">
    <property type="entry name" value="alpha/beta hydrolase"/>
    <property type="match status" value="1"/>
</dbReference>
<accession>A0A0M3T1I1</accession>
<dbReference type="OrthoDB" id="7057597at2"/>
<dbReference type="PANTHER" id="PTHR43689:SF8">
    <property type="entry name" value="ALPHA_BETA-HYDROLASES SUPERFAMILY PROTEIN"/>
    <property type="match status" value="1"/>
</dbReference>
<dbReference type="InterPro" id="IPR000073">
    <property type="entry name" value="AB_hydrolase_1"/>
</dbReference>
<evidence type="ECO:0000313" key="2">
    <source>
        <dbReference type="EMBL" id="ALE01151.1"/>
    </source>
</evidence>
<dbReference type="KEGG" id="tsn:W908_00125"/>
<reference evidence="2 3" key="1">
    <citation type="journal article" date="2015" name="Genome Announc.">
        <title>Genome Sequence of 'Candidatus Thioglobus singularis' Strain PS1, a Mixotroph from the SUP05 Clade of Marine Gammaproteobacteria.</title>
        <authorList>
            <person name="Marshall K.T."/>
            <person name="Morris R.M."/>
        </authorList>
    </citation>
    <scope>NUCLEOTIDE SEQUENCE [LARGE SCALE GENOMIC DNA]</scope>
    <source>
        <strain evidence="2 3">PS1</strain>
    </source>
</reference>
<sequence length="263" mass="27800">MNIVVEGVNIFAATGGCAFDPKKPTVVFVHGSGLDHRSWALQSRWFAFHGYSVFAPDFPGHSLSEGEPLKSIESMGKWLVKAINHSGAESVHLVGHSQGFLVALEAATLLGEKIKSLTAVASASAIPVNESLVETAKKNTEEAAEMLLKWGFGSLSHSGSSAIPGMQPIGIGRQIMSKNPLAEDLLACNNYKNGANCAKAIKVPSNVILATEDKNTPYKFGLELAELLGAKTTTISGAGHMLPIESPKSTLDAIKTFILKTSS</sequence>
<organism evidence="2 3">
    <name type="scientific">Candidatus Pseudothioglobus singularis PS1</name>
    <dbReference type="NCBI Taxonomy" id="1125411"/>
    <lineage>
        <taxon>Bacteria</taxon>
        <taxon>Pseudomonadati</taxon>
        <taxon>Pseudomonadota</taxon>
        <taxon>Gammaproteobacteria</taxon>
        <taxon>Candidatus Pseudothioglobaceae</taxon>
        <taxon>Candidatus Pseudothioglobus</taxon>
    </lineage>
</organism>
<dbReference type="GO" id="GO:0016787">
    <property type="term" value="F:hydrolase activity"/>
    <property type="evidence" value="ECO:0007669"/>
    <property type="project" value="UniProtKB-KW"/>
</dbReference>
<dbReference type="Proteomes" id="UP000068905">
    <property type="component" value="Chromosome"/>
</dbReference>
<dbReference type="EMBL" id="CP006911">
    <property type="protein sequence ID" value="ALE01151.1"/>
    <property type="molecule type" value="Genomic_DNA"/>
</dbReference>
<keyword evidence="3" id="KW-1185">Reference proteome</keyword>
<evidence type="ECO:0000259" key="1">
    <source>
        <dbReference type="Pfam" id="PF12697"/>
    </source>
</evidence>
<protein>
    <submittedName>
        <fullName evidence="2">Alpha/beta hydrolase</fullName>
    </submittedName>
</protein>